<dbReference type="AlphaFoldDB" id="A0AAV4N2V2"/>
<proteinExistence type="predicted"/>
<comment type="caution">
    <text evidence="2">The sequence shown here is derived from an EMBL/GenBank/DDBJ whole genome shotgun (WGS) entry which is preliminary data.</text>
</comment>
<dbReference type="EMBL" id="BPLR01002835">
    <property type="protein sequence ID" value="GIX78411.1"/>
    <property type="molecule type" value="Genomic_DNA"/>
</dbReference>
<evidence type="ECO:0000256" key="1">
    <source>
        <dbReference type="SAM" id="MobiDB-lite"/>
    </source>
</evidence>
<sequence length="131" mass="15042">MVTRLSICYNRYPFILRTNHKQPSQEIQLKTNHTHNCPAIVTKQKPAVQVIRKRAEADDIRGVRRKEVNSSAPERHLQPILQGSSSEERESRFTTKWTGTVLLTVMERTDFAGGLAAKSGLKARKRRMCRK</sequence>
<accession>A0AAV4N2V2</accession>
<evidence type="ECO:0000313" key="3">
    <source>
        <dbReference type="Proteomes" id="UP001054945"/>
    </source>
</evidence>
<gene>
    <name evidence="2" type="ORF">CEXT_439101</name>
</gene>
<reference evidence="2 3" key="1">
    <citation type="submission" date="2021-06" db="EMBL/GenBank/DDBJ databases">
        <title>Caerostris extrusa draft genome.</title>
        <authorList>
            <person name="Kono N."/>
            <person name="Arakawa K."/>
        </authorList>
    </citation>
    <scope>NUCLEOTIDE SEQUENCE [LARGE SCALE GENOMIC DNA]</scope>
</reference>
<protein>
    <submittedName>
        <fullName evidence="2">Uncharacterized protein</fullName>
    </submittedName>
</protein>
<evidence type="ECO:0000313" key="2">
    <source>
        <dbReference type="EMBL" id="GIX78411.1"/>
    </source>
</evidence>
<dbReference type="Proteomes" id="UP001054945">
    <property type="component" value="Unassembled WGS sequence"/>
</dbReference>
<keyword evidence="3" id="KW-1185">Reference proteome</keyword>
<feature type="compositionally biased region" description="Basic and acidic residues" evidence="1">
    <location>
        <begin position="62"/>
        <end position="77"/>
    </location>
</feature>
<organism evidence="2 3">
    <name type="scientific">Caerostris extrusa</name>
    <name type="common">Bark spider</name>
    <name type="synonym">Caerostris bankana</name>
    <dbReference type="NCBI Taxonomy" id="172846"/>
    <lineage>
        <taxon>Eukaryota</taxon>
        <taxon>Metazoa</taxon>
        <taxon>Ecdysozoa</taxon>
        <taxon>Arthropoda</taxon>
        <taxon>Chelicerata</taxon>
        <taxon>Arachnida</taxon>
        <taxon>Araneae</taxon>
        <taxon>Araneomorphae</taxon>
        <taxon>Entelegynae</taxon>
        <taxon>Araneoidea</taxon>
        <taxon>Araneidae</taxon>
        <taxon>Caerostris</taxon>
    </lineage>
</organism>
<feature type="region of interest" description="Disordered" evidence="1">
    <location>
        <begin position="62"/>
        <end position="94"/>
    </location>
</feature>
<name>A0AAV4N2V2_CAEEX</name>